<dbReference type="GO" id="GO:0051225">
    <property type="term" value="P:spindle assembly"/>
    <property type="evidence" value="ECO:0007669"/>
    <property type="project" value="InterPro"/>
</dbReference>
<keyword evidence="11" id="KW-1185">Reference proteome</keyword>
<evidence type="ECO:0000256" key="2">
    <source>
        <dbReference type="ARBA" id="ARBA00005479"/>
    </source>
</evidence>
<evidence type="ECO:0000256" key="1">
    <source>
        <dbReference type="ARBA" id="ARBA00004186"/>
    </source>
</evidence>
<evidence type="ECO:0000256" key="3">
    <source>
        <dbReference type="ARBA" id="ARBA00022490"/>
    </source>
</evidence>
<keyword evidence="8" id="KW-0206">Cytoskeleton</keyword>
<protein>
    <submittedName>
        <fullName evidence="10">Uncharacterized protein</fullName>
    </submittedName>
</protein>
<keyword evidence="7" id="KW-0175">Coiled coil</keyword>
<sequence length="172" mass="19577">MVSTRDRLKQTKEKLVTPLTIYRKPNSKKNDDLEIGDSNDRLTTLEMTVSDLTSTIEELVEQLCLTNLAMGSASAKRRDRSKKKEAMEVDEDDDFAEAILKRIGYTSNINHGVLVEISKYRKDFLILDTLISYQDFPPDKALADLAIEDKRRQIVAVEKYLEDVLHSALTSP</sequence>
<dbReference type="GO" id="GO:0005829">
    <property type="term" value="C:cytosol"/>
    <property type="evidence" value="ECO:0007669"/>
    <property type="project" value="TreeGrafter"/>
</dbReference>
<dbReference type="OrthoDB" id="5372507at2759"/>
<keyword evidence="3" id="KW-0963">Cytoplasm</keyword>
<evidence type="ECO:0000256" key="8">
    <source>
        <dbReference type="ARBA" id="ARBA00023212"/>
    </source>
</evidence>
<evidence type="ECO:0000256" key="9">
    <source>
        <dbReference type="ARBA" id="ARBA00023306"/>
    </source>
</evidence>
<comment type="similarity">
    <text evidence="2">Belongs to the HAUS1 family.</text>
</comment>
<dbReference type="PANTHER" id="PTHR31570">
    <property type="entry name" value="HAUS AUGMIN-LIKE COMPLEX SUBUNIT 1"/>
    <property type="match status" value="1"/>
</dbReference>
<keyword evidence="6" id="KW-0498">Mitosis</keyword>
<evidence type="ECO:0000256" key="5">
    <source>
        <dbReference type="ARBA" id="ARBA00022701"/>
    </source>
</evidence>
<keyword evidence="5" id="KW-0493">Microtubule</keyword>
<dbReference type="InterPro" id="IPR026243">
    <property type="entry name" value="HAUS1"/>
</dbReference>
<dbReference type="GO" id="GO:0051301">
    <property type="term" value="P:cell division"/>
    <property type="evidence" value="ECO:0007669"/>
    <property type="project" value="UniProtKB-KW"/>
</dbReference>
<evidence type="ECO:0000313" key="10">
    <source>
        <dbReference type="EMBL" id="KAF6136959.1"/>
    </source>
</evidence>
<dbReference type="GO" id="GO:0070652">
    <property type="term" value="C:HAUS complex"/>
    <property type="evidence" value="ECO:0007669"/>
    <property type="project" value="InterPro"/>
</dbReference>
<evidence type="ECO:0000256" key="4">
    <source>
        <dbReference type="ARBA" id="ARBA00022618"/>
    </source>
</evidence>
<organism evidence="10 11">
    <name type="scientific">Kingdonia uniflora</name>
    <dbReference type="NCBI Taxonomy" id="39325"/>
    <lineage>
        <taxon>Eukaryota</taxon>
        <taxon>Viridiplantae</taxon>
        <taxon>Streptophyta</taxon>
        <taxon>Embryophyta</taxon>
        <taxon>Tracheophyta</taxon>
        <taxon>Spermatophyta</taxon>
        <taxon>Magnoliopsida</taxon>
        <taxon>Ranunculales</taxon>
        <taxon>Circaeasteraceae</taxon>
        <taxon>Kingdonia</taxon>
    </lineage>
</organism>
<accession>A0A7J7L306</accession>
<evidence type="ECO:0000256" key="6">
    <source>
        <dbReference type="ARBA" id="ARBA00022776"/>
    </source>
</evidence>
<keyword evidence="4" id="KW-0132">Cell division</keyword>
<dbReference type="AlphaFoldDB" id="A0A7J7L306"/>
<reference evidence="10 11" key="1">
    <citation type="journal article" date="2020" name="IScience">
        <title>Genome Sequencing of the Endangered Kingdonia uniflora (Circaeasteraceae, Ranunculales) Reveals Potential Mechanisms of Evolutionary Specialization.</title>
        <authorList>
            <person name="Sun Y."/>
            <person name="Deng T."/>
            <person name="Zhang A."/>
            <person name="Moore M.J."/>
            <person name="Landis J.B."/>
            <person name="Lin N."/>
            <person name="Zhang H."/>
            <person name="Zhang X."/>
            <person name="Huang J."/>
            <person name="Zhang X."/>
            <person name="Sun H."/>
            <person name="Wang H."/>
        </authorList>
    </citation>
    <scope>NUCLEOTIDE SEQUENCE [LARGE SCALE GENOMIC DNA]</scope>
    <source>
        <strain evidence="10">TB1705</strain>
        <tissue evidence="10">Leaf</tissue>
    </source>
</reference>
<evidence type="ECO:0000256" key="7">
    <source>
        <dbReference type="ARBA" id="ARBA00023054"/>
    </source>
</evidence>
<keyword evidence="9" id="KW-0131">Cell cycle</keyword>
<name>A0A7J7L306_9MAGN</name>
<dbReference type="GO" id="GO:0005819">
    <property type="term" value="C:spindle"/>
    <property type="evidence" value="ECO:0007669"/>
    <property type="project" value="UniProtKB-SubCell"/>
</dbReference>
<gene>
    <name evidence="10" type="ORF">GIB67_030723</name>
</gene>
<comment type="subcellular location">
    <subcellularLocation>
        <location evidence="1">Cytoplasm</location>
        <location evidence="1">Cytoskeleton</location>
        <location evidence="1">Spindle</location>
    </subcellularLocation>
</comment>
<dbReference type="PANTHER" id="PTHR31570:SF1">
    <property type="entry name" value="HAUS AUGMIN-LIKE COMPLEX SUBUNIT 1"/>
    <property type="match status" value="1"/>
</dbReference>
<dbReference type="EMBL" id="JACGCM010002660">
    <property type="protein sequence ID" value="KAF6136959.1"/>
    <property type="molecule type" value="Genomic_DNA"/>
</dbReference>
<dbReference type="Proteomes" id="UP000541444">
    <property type="component" value="Unassembled WGS sequence"/>
</dbReference>
<proteinExistence type="inferred from homology"/>
<dbReference type="GO" id="GO:0005874">
    <property type="term" value="C:microtubule"/>
    <property type="evidence" value="ECO:0007669"/>
    <property type="project" value="UniProtKB-KW"/>
</dbReference>
<evidence type="ECO:0000313" key="11">
    <source>
        <dbReference type="Proteomes" id="UP000541444"/>
    </source>
</evidence>
<comment type="caution">
    <text evidence="10">The sequence shown here is derived from an EMBL/GenBank/DDBJ whole genome shotgun (WGS) entry which is preliminary data.</text>
</comment>